<dbReference type="HOGENOM" id="CLU_1501958_0_0_5"/>
<gene>
    <name evidence="2" type="ORF">RG540_CH16280</name>
</gene>
<evidence type="ECO:0000313" key="2">
    <source>
        <dbReference type="EMBL" id="CDN47800.1"/>
    </source>
</evidence>
<name>A0A068SRV8_NEOGA</name>
<proteinExistence type="predicted"/>
<organism evidence="2 3">
    <name type="scientific">Neorhizobium galegae bv. orientalis str. HAMBI 540</name>
    <dbReference type="NCBI Taxonomy" id="1028800"/>
    <lineage>
        <taxon>Bacteria</taxon>
        <taxon>Pseudomonadati</taxon>
        <taxon>Pseudomonadota</taxon>
        <taxon>Alphaproteobacteria</taxon>
        <taxon>Hyphomicrobiales</taxon>
        <taxon>Rhizobiaceae</taxon>
        <taxon>Rhizobium/Agrobacterium group</taxon>
        <taxon>Neorhizobium</taxon>
    </lineage>
</organism>
<feature type="region of interest" description="Disordered" evidence="1">
    <location>
        <begin position="1"/>
        <end position="36"/>
    </location>
</feature>
<dbReference type="KEGG" id="ngg:RG540_CH16280"/>
<sequence>MDPALPVHMPRQTEEPMATKRLPEERLPSERPAPLEDRVSRRLADALGMPQICRRRACRRTGRCTAEVSTAGEPACIGVLQDCHRELFVAQKRVAVLCAESFSAWQGLPEAVGPGQSFMLRQGACAAVSALCDSQAVRPAVRGWLRRIRLPPPASPPRSIVGAFERFGEFLPEEDDGGQ</sequence>
<dbReference type="EMBL" id="HG938353">
    <property type="protein sequence ID" value="CDN47800.1"/>
    <property type="molecule type" value="Genomic_DNA"/>
</dbReference>
<accession>A0A068SRV8</accession>
<keyword evidence="3" id="KW-1185">Reference proteome</keyword>
<evidence type="ECO:0000313" key="3">
    <source>
        <dbReference type="Proteomes" id="UP000028181"/>
    </source>
</evidence>
<dbReference type="PATRIC" id="fig|1028800.3.peg.1636"/>
<dbReference type="AlphaFoldDB" id="A0A068SRV8"/>
<reference evidence="3" key="1">
    <citation type="journal article" date="2014" name="BMC Genomics">
        <title>Genome sequencing of two Neorhizobium galegae strains reveals a noeT gene responsible for the unusual acetylation of the nodulation factors.</title>
        <authorList>
            <person name="Osterman J."/>
            <person name="Marsh J."/>
            <person name="Laine P.K."/>
            <person name="Zeng Z."/>
            <person name="Alatalo E."/>
            <person name="Sullivan J.T."/>
            <person name="Young J.P."/>
            <person name="Thomas-Oates J."/>
            <person name="Paulin L."/>
            <person name="Lindstrom K."/>
        </authorList>
    </citation>
    <scope>NUCLEOTIDE SEQUENCE [LARGE SCALE GENOMIC DNA]</scope>
    <source>
        <strain evidence="3">HAMBI 540</strain>
    </source>
</reference>
<feature type="compositionally biased region" description="Basic and acidic residues" evidence="1">
    <location>
        <begin position="11"/>
        <end position="36"/>
    </location>
</feature>
<evidence type="ECO:0000256" key="1">
    <source>
        <dbReference type="SAM" id="MobiDB-lite"/>
    </source>
</evidence>
<dbReference type="Proteomes" id="UP000028181">
    <property type="component" value="Chromosome I"/>
</dbReference>
<protein>
    <submittedName>
        <fullName evidence="2">Uncharacterized protein</fullName>
    </submittedName>
</protein>